<name>A0A1M4X5B5_9BACT</name>
<evidence type="ECO:0000313" key="2">
    <source>
        <dbReference type="Proteomes" id="UP000184368"/>
    </source>
</evidence>
<dbReference type="AlphaFoldDB" id="A0A1M4X5B5"/>
<organism evidence="1 2">
    <name type="scientific">Cnuella takakiae</name>
    <dbReference type="NCBI Taxonomy" id="1302690"/>
    <lineage>
        <taxon>Bacteria</taxon>
        <taxon>Pseudomonadati</taxon>
        <taxon>Bacteroidota</taxon>
        <taxon>Chitinophagia</taxon>
        <taxon>Chitinophagales</taxon>
        <taxon>Chitinophagaceae</taxon>
        <taxon>Cnuella</taxon>
    </lineage>
</organism>
<gene>
    <name evidence="1" type="ORF">SAMN05444008_103254</name>
</gene>
<dbReference type="Proteomes" id="UP000184368">
    <property type="component" value="Unassembled WGS sequence"/>
</dbReference>
<accession>A0A1M4X5B5</accession>
<sequence length="41" mass="4524">MIVQNKATPMQGGFVAFGAILLSSFGDSIDLNLFQIRTYCR</sequence>
<reference evidence="1 2" key="1">
    <citation type="submission" date="2016-11" db="EMBL/GenBank/DDBJ databases">
        <authorList>
            <person name="Jaros S."/>
            <person name="Januszkiewicz K."/>
            <person name="Wedrychowicz H."/>
        </authorList>
    </citation>
    <scope>NUCLEOTIDE SEQUENCE [LARGE SCALE GENOMIC DNA]</scope>
    <source>
        <strain evidence="1 2">DSM 26897</strain>
    </source>
</reference>
<dbReference type="EMBL" id="FQUO01000003">
    <property type="protein sequence ID" value="SHE88660.1"/>
    <property type="molecule type" value="Genomic_DNA"/>
</dbReference>
<keyword evidence="2" id="KW-1185">Reference proteome</keyword>
<evidence type="ECO:0000313" key="1">
    <source>
        <dbReference type="EMBL" id="SHE88660.1"/>
    </source>
</evidence>
<proteinExistence type="predicted"/>
<protein>
    <submittedName>
        <fullName evidence="1">Uncharacterized protein</fullName>
    </submittedName>
</protein>